<dbReference type="EnsemblMetazoa" id="SMAR007827-RA">
    <property type="protein sequence ID" value="SMAR007827-PA"/>
    <property type="gene ID" value="SMAR007827"/>
</dbReference>
<feature type="repeat" description="TPR" evidence="1">
    <location>
        <begin position="952"/>
        <end position="985"/>
    </location>
</feature>
<feature type="repeat" description="TPR" evidence="1">
    <location>
        <begin position="309"/>
        <end position="342"/>
    </location>
</feature>
<dbReference type="Pfam" id="PF13181">
    <property type="entry name" value="TPR_8"/>
    <property type="match status" value="1"/>
</dbReference>
<keyword evidence="2" id="KW-0175">Coiled coil</keyword>
<dbReference type="EMBL" id="JH431806">
    <property type="status" value="NOT_ANNOTATED_CDS"/>
    <property type="molecule type" value="Genomic_DNA"/>
</dbReference>
<dbReference type="OMA" id="FHAARID"/>
<dbReference type="FunFam" id="1.25.40.10:FF:000040">
    <property type="entry name" value="Tetratricopeptide repeat domain 28"/>
    <property type="match status" value="1"/>
</dbReference>
<dbReference type="FunFam" id="1.25.40.10:FF:001539">
    <property type="entry name" value="AGAP002648-PA"/>
    <property type="match status" value="1"/>
</dbReference>
<dbReference type="InterPro" id="IPR058900">
    <property type="entry name" value="TTC28_C"/>
</dbReference>
<evidence type="ECO:0000259" key="4">
    <source>
        <dbReference type="Pfam" id="PF12770"/>
    </source>
</evidence>
<dbReference type="STRING" id="126957.T1J2M9"/>
<dbReference type="Pfam" id="PF13424">
    <property type="entry name" value="TPR_12"/>
    <property type="match status" value="7"/>
</dbReference>
<feature type="repeat" description="TPR" evidence="1">
    <location>
        <begin position="832"/>
        <end position="865"/>
    </location>
</feature>
<evidence type="ECO:0000259" key="5">
    <source>
        <dbReference type="Pfam" id="PF26117"/>
    </source>
</evidence>
<reference evidence="7" key="1">
    <citation type="submission" date="2011-05" db="EMBL/GenBank/DDBJ databases">
        <authorList>
            <person name="Richards S.R."/>
            <person name="Qu J."/>
            <person name="Jiang H."/>
            <person name="Jhangiani S.N."/>
            <person name="Agravi P."/>
            <person name="Goodspeed R."/>
            <person name="Gross S."/>
            <person name="Mandapat C."/>
            <person name="Jackson L."/>
            <person name="Mathew T."/>
            <person name="Pu L."/>
            <person name="Thornton R."/>
            <person name="Saada N."/>
            <person name="Wilczek-Boney K.B."/>
            <person name="Lee S."/>
            <person name="Kovar C."/>
            <person name="Wu Y."/>
            <person name="Scherer S.E."/>
            <person name="Worley K.C."/>
            <person name="Muzny D.M."/>
            <person name="Gibbs R."/>
        </authorList>
    </citation>
    <scope>NUCLEOTIDE SEQUENCE</scope>
    <source>
        <strain evidence="7">Brora</strain>
    </source>
</reference>
<reference evidence="6" key="2">
    <citation type="submission" date="2015-02" db="UniProtKB">
        <authorList>
            <consortium name="EnsemblMetazoa"/>
        </authorList>
    </citation>
    <scope>IDENTIFICATION</scope>
</reference>
<dbReference type="Gene3D" id="1.25.40.10">
    <property type="entry name" value="Tetratricopeptide repeat domain"/>
    <property type="match status" value="7"/>
</dbReference>
<dbReference type="InterPro" id="IPR011990">
    <property type="entry name" value="TPR-like_helical_dom_sf"/>
</dbReference>
<dbReference type="Pfam" id="PF26117">
    <property type="entry name" value="TTC28_C"/>
    <property type="match status" value="1"/>
</dbReference>
<accession>T1J2M9</accession>
<evidence type="ECO:0000256" key="1">
    <source>
        <dbReference type="PROSITE-ProRule" id="PRU00339"/>
    </source>
</evidence>
<keyword evidence="1" id="KW-0802">TPR repeat</keyword>
<dbReference type="InterPro" id="IPR024983">
    <property type="entry name" value="CHAT_dom"/>
</dbReference>
<feature type="coiled-coil region" evidence="2">
    <location>
        <begin position="762"/>
        <end position="789"/>
    </location>
</feature>
<feature type="compositionally biased region" description="Low complexity" evidence="3">
    <location>
        <begin position="1888"/>
        <end position="1903"/>
    </location>
</feature>
<proteinExistence type="predicted"/>
<dbReference type="PANTHER" id="PTHR10098:SF108">
    <property type="entry name" value="TETRATRICOPEPTIDE REPEAT PROTEIN 28"/>
    <property type="match status" value="1"/>
</dbReference>
<dbReference type="Pfam" id="PF13432">
    <property type="entry name" value="TPR_16"/>
    <property type="match status" value="1"/>
</dbReference>
<evidence type="ECO:0000313" key="7">
    <source>
        <dbReference type="Proteomes" id="UP000014500"/>
    </source>
</evidence>
<dbReference type="Pfam" id="PF13176">
    <property type="entry name" value="TPR_7"/>
    <property type="match status" value="2"/>
</dbReference>
<feature type="region of interest" description="Disordered" evidence="3">
    <location>
        <begin position="1888"/>
        <end position="1921"/>
    </location>
</feature>
<dbReference type="HOGENOM" id="CLU_000553_1_0_1"/>
<feature type="region of interest" description="Disordered" evidence="3">
    <location>
        <begin position="1512"/>
        <end position="1537"/>
    </location>
</feature>
<keyword evidence="7" id="KW-1185">Reference proteome</keyword>
<feature type="repeat" description="TPR" evidence="1">
    <location>
        <begin position="992"/>
        <end position="1025"/>
    </location>
</feature>
<dbReference type="PhylomeDB" id="T1J2M9"/>
<organism evidence="6 7">
    <name type="scientific">Strigamia maritima</name>
    <name type="common">European centipede</name>
    <name type="synonym">Geophilus maritimus</name>
    <dbReference type="NCBI Taxonomy" id="126957"/>
    <lineage>
        <taxon>Eukaryota</taxon>
        <taxon>Metazoa</taxon>
        <taxon>Ecdysozoa</taxon>
        <taxon>Arthropoda</taxon>
        <taxon>Myriapoda</taxon>
        <taxon>Chilopoda</taxon>
        <taxon>Pleurostigmophora</taxon>
        <taxon>Geophilomorpha</taxon>
        <taxon>Linotaeniidae</taxon>
        <taxon>Strigamia</taxon>
    </lineage>
</organism>
<dbReference type="eggNOG" id="KOG0548">
    <property type="taxonomic scope" value="Eukaryota"/>
</dbReference>
<name>T1J2M9_STRMM</name>
<feature type="domain" description="CHAT" evidence="4">
    <location>
        <begin position="1349"/>
        <end position="1664"/>
    </location>
</feature>
<dbReference type="InterPro" id="IPR019734">
    <property type="entry name" value="TPR_rpt"/>
</dbReference>
<evidence type="ECO:0000256" key="2">
    <source>
        <dbReference type="SAM" id="Coils"/>
    </source>
</evidence>
<feature type="repeat" description="TPR" evidence="1">
    <location>
        <begin position="749"/>
        <end position="782"/>
    </location>
</feature>
<dbReference type="PANTHER" id="PTHR10098">
    <property type="entry name" value="RAPSYN-RELATED"/>
    <property type="match status" value="1"/>
</dbReference>
<dbReference type="Proteomes" id="UP000014500">
    <property type="component" value="Unassembled WGS sequence"/>
</dbReference>
<dbReference type="SMART" id="SM00028">
    <property type="entry name" value="TPR"/>
    <property type="match status" value="25"/>
</dbReference>
<sequence length="2374" mass="262992">MANNETTVNKTLFLEKVRQSNAACQNGDFESAVKLYSEAIDLDQTNAILHSNRSAALIQLNKYSQALQDAIKARELNPKWPKAYYRQGVALQCLGRYPDALAAFASGLAQDSKNVQLLTGLIEAAMKSPLRATLEPSYCQLQAMRLDKSPFVIISVIGQELLALNHYAAAIVVLESALRVSTCSLKLRGSVFSALSSAYWALNSLEKAISYMQQDLAVARTLGDLSGECRAHGNLGAAYFSKGNYKAALASHRHQLVLAMKCKDNHAAAAALTSLGHVYAATSDYSNALASHKQCVQLVKQMNNTLQEAREIGNVGAVYLAMGDFENAVECHTEHLRLAKQLPNKVEEARAYSNLGSSYHFHRNFEQAITFHNQVQQLAQELKDKAIESRAFAGLGHAARCMGDYQQAKTWHEKQLEVALVTRDKTGEGRACSNLGIVYQLMGDNDAALKLHQAHLNIARSLQDRAGMGRAYGNIGNAYSAMGFYKEAIKYHKQELIISKEVNDRNSEAATHGNLAVAYQALQMHEMALLHYQSHLTIARELKDAVGEACALCNLGNCLSSRSEFTQAIPYYEGYLMVSQELNDVEAEAKACHFLGYAHYCLANYQEAIRYYNQNLVLAKDLQDRMNLGHAYCNLGLAHLALNNYQTALECQKYFLAIAHMLKHVQGKFRAMGNVADVLMKMKNTSEAVQVYHKQLLLAKQCGEKVLEAGAYLALGLAHMVLKCYDKALGYHTQELILYQDLNDVRGECRAHTHLGAVHMVLGNYTNAIKCYEEHLERAQELKDCLLQAQAFGNLGISHLNMSHFEDAIGYFEQQLATLEQVVDSTSLLDKARGYGNLGDCYEALGDYEEAIKCLDQYLTLALKIKSLRDQERAYRGLGNSHKCIGNLQQSLVCFEKRLVVSHELQNPSAKASAYGELGYIHSLLGNFEQATSCMEHQLNIGTDLEDKDIEAEAACGLGNVYHQTGDFETALRYHQMDLTISEQTCNLNGQARAYGNLGLAYESLGKLNQAVQYQEQHLNIATQIGDNTVKILAFSSLGRIYHVMGDSYQAVNYLQQGLVIAEQVGQREDEAKIRHRLGLALWSHTDLEGSQQQLYRAADLFEAMRRESQASTDYRMSLFDLQTASYQALQRVLVALGRFDEALVVAERGRTRAFVDLLMERQGVSMKRSRLEEAVTSSASGIVDVVNRQKATVIYYSLVTGYLYIWVIVPNKGIVKFHQHNFSDVYAGDETNTTESPGTTCILEQYIASMRESLGVEIQTQQPTKTELDTETDENWNQHMEELSDKLSQEKDRSGFLRMVNRSHLFNSSNYSLSSLFSLGSVTGSHISGSTSRPGSIRSRPPIWPGPACLNALYDILIAPIENFLPTTQPRDLLLVLEGDLYLIPFSVLKGSTHSEYLCENYTLLVTPSISSLCTSLRSNQKPTSETTSALVVGNPRLLSSITDQWGWENAPYAEQEANQVADILGTTAMVNSLATKETVLRQMPQVECVHFATHISWKLSALVLSPGDVVDPPPSSSKRLSHTESVSGLENEDDANSEVTSSLDLPALSEFLLTAADILNMKLNARLVVVSSCHTRNHHGKASADGIVALTRALLAAGVQCVMVSLWPVPDTAVQIFLRTFYSSLLQGSRISRALNEAMHTVQNTKQFAHPANWAGFVLIGNDVKLSSKVALMGQALCELMKTPDKCRDALRVILHLVEKSLLRIHRGHKNAMYTTQKSIENKVGMVQGWKDLLISVGFRFEPVSNGIPASVFFPQSDPSERLTQCSASLQALLGLSVTSLHALSKLLGSPEVADDIISLIRQVNSHFAMKDYECDSIEIPVSMKLWRVGGCHELLASLGFDLREVGQDQVTLRTGKQANKRNIQFALQALLALFDTQEAPKSLSLEESSSMESLVSTQSEASQGTPPPPPPSLGLCRPRSNFLGSSNGAFSSYVRNRGEPDGRIAINSDLKGRDSDAAFTPSPIESIKTKLNENIEERHKPKLLSTLPHQRTLKYNKSLENRISNSEELSSSSASSVTDWDNGQATIRRQISRHYSPVAAVPETSTEEAKEPDDGLWRQKLPSLTLKPSKAEKLNLKLNPNFSHSLPVRGAASMFLQDSALKNFDDLTGTKNQAVRENILANQRSRLHREVSMTEIYQNRNVDLGLAPSLSKLLISSTEDDIKPIKLDLQNGMNGINAIYAHPPPLPPPRQAKPWNSGFKLGLNPVNSFGGTRRDEGDGHSMTESVYCGCNKAVCNHQAQVQSAKFVNCLKELRSQVESNPGKHMRGNVEAFISLEENGANGVIPSNLNVAEFIDQLLESNEEEMKTRDTTKTYVKFGTSSFMSILIFRALEFQVTIMSRFPLIIFREPFLVDFEGINHPMFVETYRFLMH</sequence>
<feature type="domain" description="TTC28 C-terminal" evidence="5">
    <location>
        <begin position="1778"/>
        <end position="1882"/>
    </location>
</feature>
<protein>
    <submittedName>
        <fullName evidence="6">Uncharacterized protein</fullName>
    </submittedName>
</protein>
<dbReference type="FunFam" id="1.25.40.10:FF:000416">
    <property type="entry name" value="Tetratricopeptide repeat protein 28"/>
    <property type="match status" value="1"/>
</dbReference>
<evidence type="ECO:0000256" key="3">
    <source>
        <dbReference type="SAM" id="MobiDB-lite"/>
    </source>
</evidence>
<dbReference type="SUPFAM" id="SSF48452">
    <property type="entry name" value="TPR-like"/>
    <property type="match status" value="7"/>
</dbReference>
<feature type="repeat" description="TPR" evidence="1">
    <location>
        <begin position="269"/>
        <end position="302"/>
    </location>
</feature>
<evidence type="ECO:0000313" key="6">
    <source>
        <dbReference type="EnsemblMetazoa" id="SMAR007827-PA"/>
    </source>
</evidence>
<dbReference type="Pfam" id="PF12770">
    <property type="entry name" value="CHAT"/>
    <property type="match status" value="1"/>
</dbReference>
<feature type="region of interest" description="Disordered" evidence="3">
    <location>
        <begin position="2041"/>
        <end position="2061"/>
    </location>
</feature>
<feature type="compositionally biased region" description="Basic and acidic residues" evidence="3">
    <location>
        <begin position="2050"/>
        <end position="2060"/>
    </location>
</feature>
<dbReference type="FunFam" id="1.25.40.10:FF:001590">
    <property type="entry name" value="Rapsynoid, putative"/>
    <property type="match status" value="1"/>
</dbReference>
<dbReference type="PROSITE" id="PS50005">
    <property type="entry name" value="TPR"/>
    <property type="match status" value="6"/>
</dbReference>